<gene>
    <name evidence="4" type="ORF">OJ962_23555</name>
</gene>
<evidence type="ECO:0000256" key="2">
    <source>
        <dbReference type="ARBA" id="ARBA00023315"/>
    </source>
</evidence>
<proteinExistence type="predicted"/>
<dbReference type="PANTHER" id="PTHR43877">
    <property type="entry name" value="AMINOALKYLPHOSPHONATE N-ACETYLTRANSFERASE-RELATED-RELATED"/>
    <property type="match status" value="1"/>
</dbReference>
<reference evidence="4" key="1">
    <citation type="submission" date="2022-10" db="EMBL/GenBank/DDBJ databases">
        <title>The WGS of Solirubrobacter sp. CPCC 204708.</title>
        <authorList>
            <person name="Jiang Z."/>
        </authorList>
    </citation>
    <scope>NUCLEOTIDE SEQUENCE</scope>
    <source>
        <strain evidence="4">CPCC 204708</strain>
    </source>
</reference>
<protein>
    <submittedName>
        <fullName evidence="4">GNAT family N-acetyltransferase</fullName>
    </submittedName>
</protein>
<dbReference type="SUPFAM" id="SSF55729">
    <property type="entry name" value="Acyl-CoA N-acyltransferases (Nat)"/>
    <property type="match status" value="1"/>
</dbReference>
<evidence type="ECO:0000259" key="3">
    <source>
        <dbReference type="PROSITE" id="PS51186"/>
    </source>
</evidence>
<dbReference type="EMBL" id="JAPCID010000040">
    <property type="protein sequence ID" value="MDA0140494.1"/>
    <property type="molecule type" value="Genomic_DNA"/>
</dbReference>
<evidence type="ECO:0000256" key="1">
    <source>
        <dbReference type="ARBA" id="ARBA00022679"/>
    </source>
</evidence>
<keyword evidence="5" id="KW-1185">Reference proteome</keyword>
<dbReference type="InterPro" id="IPR016181">
    <property type="entry name" value="Acyl_CoA_acyltransferase"/>
</dbReference>
<evidence type="ECO:0000313" key="5">
    <source>
        <dbReference type="Proteomes" id="UP001147700"/>
    </source>
</evidence>
<dbReference type="Proteomes" id="UP001147700">
    <property type="component" value="Unassembled WGS sequence"/>
</dbReference>
<keyword evidence="2" id="KW-0012">Acyltransferase</keyword>
<dbReference type="Pfam" id="PF00583">
    <property type="entry name" value="Acetyltransf_1"/>
    <property type="match status" value="1"/>
</dbReference>
<dbReference type="RefSeq" id="WP_202957525.1">
    <property type="nucleotide sequence ID" value="NZ_JAPCID010000040.1"/>
</dbReference>
<feature type="domain" description="N-acetyltransferase" evidence="3">
    <location>
        <begin position="19"/>
        <end position="154"/>
    </location>
</feature>
<organism evidence="4 5">
    <name type="scientific">Solirubrobacter deserti</name>
    <dbReference type="NCBI Taxonomy" id="2282478"/>
    <lineage>
        <taxon>Bacteria</taxon>
        <taxon>Bacillati</taxon>
        <taxon>Actinomycetota</taxon>
        <taxon>Thermoleophilia</taxon>
        <taxon>Solirubrobacterales</taxon>
        <taxon>Solirubrobacteraceae</taxon>
        <taxon>Solirubrobacter</taxon>
    </lineage>
</organism>
<comment type="caution">
    <text evidence="4">The sequence shown here is derived from an EMBL/GenBank/DDBJ whole genome shotgun (WGS) entry which is preliminary data.</text>
</comment>
<dbReference type="InterPro" id="IPR000182">
    <property type="entry name" value="GNAT_dom"/>
</dbReference>
<dbReference type="InterPro" id="IPR050832">
    <property type="entry name" value="Bact_Acetyltransf"/>
</dbReference>
<dbReference type="CDD" id="cd04301">
    <property type="entry name" value="NAT_SF"/>
    <property type="match status" value="1"/>
</dbReference>
<name>A0ABT4RPL0_9ACTN</name>
<evidence type="ECO:0000313" key="4">
    <source>
        <dbReference type="EMBL" id="MDA0140494.1"/>
    </source>
</evidence>
<keyword evidence="1" id="KW-0808">Transferase</keyword>
<dbReference type="PROSITE" id="PS51186">
    <property type="entry name" value="GNAT"/>
    <property type="match status" value="1"/>
</dbReference>
<sequence>MALTVRHVLAHEADRLREIRLRSLASDPDAFGSTYERDAARPAEWWERSAANPEQRTFVAVRGADEWVGMALVRPGEGAAAVINAMWVAPEARGRGAGRALVDACCAWAHERGFEAVMLSVRSANAPARAAYAAAGFECLRAEGDELVLKRALV</sequence>
<accession>A0ABT4RPL0</accession>
<dbReference type="Gene3D" id="3.40.630.30">
    <property type="match status" value="1"/>
</dbReference>